<organism evidence="10 11">
    <name type="scientific">Vreelandella subglaciescola</name>
    <dbReference type="NCBI Taxonomy" id="29571"/>
    <lineage>
        <taxon>Bacteria</taxon>
        <taxon>Pseudomonadati</taxon>
        <taxon>Pseudomonadota</taxon>
        <taxon>Gammaproteobacteria</taxon>
        <taxon>Oceanospirillales</taxon>
        <taxon>Halomonadaceae</taxon>
        <taxon>Vreelandella</taxon>
    </lineage>
</organism>
<dbReference type="EMBL" id="LT670847">
    <property type="protein sequence ID" value="SHM36703.1"/>
    <property type="molecule type" value="Genomic_DNA"/>
</dbReference>
<dbReference type="RefSeq" id="WP_231897192.1">
    <property type="nucleotide sequence ID" value="NZ_LT670847.1"/>
</dbReference>
<dbReference type="Pfam" id="PF00501">
    <property type="entry name" value="AMP-binding"/>
    <property type="match status" value="1"/>
</dbReference>
<evidence type="ECO:0000256" key="6">
    <source>
        <dbReference type="ARBA" id="ARBA00042773"/>
    </source>
</evidence>
<dbReference type="Gene3D" id="3.40.50.12780">
    <property type="entry name" value="N-terminal domain of ligase-like"/>
    <property type="match status" value="1"/>
</dbReference>
<evidence type="ECO:0000256" key="3">
    <source>
        <dbReference type="ARBA" id="ARBA00022598"/>
    </source>
</evidence>
<dbReference type="PANTHER" id="PTHR43767">
    <property type="entry name" value="LONG-CHAIN-FATTY-ACID--COA LIGASE"/>
    <property type="match status" value="1"/>
</dbReference>
<feature type="domain" description="ApeI dehydratase-like" evidence="9">
    <location>
        <begin position="459"/>
        <end position="550"/>
    </location>
</feature>
<evidence type="ECO:0000259" key="8">
    <source>
        <dbReference type="Pfam" id="PF13193"/>
    </source>
</evidence>
<dbReference type="SUPFAM" id="SSF54637">
    <property type="entry name" value="Thioesterase/thiol ester dehydrase-isomerase"/>
    <property type="match status" value="1"/>
</dbReference>
<evidence type="ECO:0000259" key="9">
    <source>
        <dbReference type="Pfam" id="PF22818"/>
    </source>
</evidence>
<dbReference type="InterPro" id="IPR050237">
    <property type="entry name" value="ATP-dep_AMP-bd_enzyme"/>
</dbReference>
<dbReference type="EC" id="6.2.1.3" evidence="4"/>
<evidence type="ECO:0000256" key="5">
    <source>
        <dbReference type="ARBA" id="ARBA00039545"/>
    </source>
</evidence>
<dbReference type="Pfam" id="PF13193">
    <property type="entry name" value="AMP-binding_C"/>
    <property type="match status" value="1"/>
</dbReference>
<feature type="domain" description="AMP-binding enzyme C-terminal" evidence="8">
    <location>
        <begin position="348"/>
        <end position="429"/>
    </location>
</feature>
<sequence length="567" mass="62897">MTHVALSRLPWRRTLAPAATLPKDWCRPDALVAAINAWRHWLADKPGGRWLLFERDPASFCAALLALWESGRSAVLPGDDRTATLTRLSKQLDGVIPAAAPAPNASDLPPPEPLAADAEALVLYTSGSTGEPLMQVKRFGQLEAELAVQAELWPLDGGAVISQVSHQHIYGLLTGVLRPLCHGIPLCGGNCHYPEVMARRLAEVRHAGLKATLISSPAQLSRLPDHLNWEQAGAPQRIFSSGAPLAAEHAQHAETLLAAPVIEIYGSTETGGIAHRRQTRADDWQPLPGVEIRLEDAQLQVRSAFLQAPRQWWQQADRAEATAQGFRLLGRADRLIKLAGKRVSLTAIERDLAALPDVKQAHCTRVAQQHAERLGAVVVLAEDALPQTHAERRALIERLRQHLAASQESIALPRYWRFVAELPTNAQGKLDRTRLDRLFADLNDNRLPRWLGERHDGPHKRHISLEVPERLVFLEGHFDDFPLVPGVVMVQWAIEQARACFGPCHGFRGVERLKFQRPLWPGTRCTLQLEYKHGTIMFRLESRQAQHAAGRLRFASPVGLETENANE</sequence>
<dbReference type="Gene3D" id="3.30.300.30">
    <property type="match status" value="1"/>
</dbReference>
<dbReference type="PANTHER" id="PTHR43767:SF8">
    <property type="entry name" value="LONG-CHAIN-FATTY-ACID--COA LIGASE"/>
    <property type="match status" value="1"/>
</dbReference>
<dbReference type="STRING" id="29571.SAMN05878437_2605"/>
<comment type="subcellular location">
    <subcellularLocation>
        <location evidence="1">Membrane</location>
        <topology evidence="1">Peripheral membrane protein</topology>
    </subcellularLocation>
</comment>
<proteinExistence type="predicted"/>
<evidence type="ECO:0000259" key="7">
    <source>
        <dbReference type="Pfam" id="PF00501"/>
    </source>
</evidence>
<dbReference type="InterPro" id="IPR000873">
    <property type="entry name" value="AMP-dep_synth/lig_dom"/>
</dbReference>
<comment type="pathway">
    <text evidence="2">Lipid metabolism; fatty acid beta-oxidation.</text>
</comment>
<evidence type="ECO:0000313" key="11">
    <source>
        <dbReference type="Proteomes" id="UP000190911"/>
    </source>
</evidence>
<protein>
    <recommendedName>
        <fullName evidence="5">Long-chain-fatty-acid--CoA ligase</fullName>
        <ecNumber evidence="4">6.2.1.3</ecNumber>
    </recommendedName>
    <alternativeName>
        <fullName evidence="6">Long-chain acyl-CoA synthetase</fullName>
    </alternativeName>
</protein>
<dbReference type="Gene3D" id="3.10.129.10">
    <property type="entry name" value="Hotdog Thioesterase"/>
    <property type="match status" value="1"/>
</dbReference>
<dbReference type="AlphaFoldDB" id="A0A1M7I843"/>
<dbReference type="InterPro" id="IPR054545">
    <property type="entry name" value="ApeI-like"/>
</dbReference>
<dbReference type="InParanoid" id="A0A1M7I843"/>
<dbReference type="InterPro" id="IPR025110">
    <property type="entry name" value="AMP-bd_C"/>
</dbReference>
<dbReference type="Proteomes" id="UP000190911">
    <property type="component" value="Chromosome I"/>
</dbReference>
<feature type="domain" description="AMP-dependent synthetase/ligase" evidence="7">
    <location>
        <begin position="102"/>
        <end position="298"/>
    </location>
</feature>
<dbReference type="GO" id="GO:0004467">
    <property type="term" value="F:long-chain fatty acid-CoA ligase activity"/>
    <property type="evidence" value="ECO:0007669"/>
    <property type="project" value="UniProtKB-EC"/>
</dbReference>
<evidence type="ECO:0000256" key="1">
    <source>
        <dbReference type="ARBA" id="ARBA00004170"/>
    </source>
</evidence>
<evidence type="ECO:0000313" key="10">
    <source>
        <dbReference type="EMBL" id="SHM36703.1"/>
    </source>
</evidence>
<dbReference type="Pfam" id="PF22818">
    <property type="entry name" value="ApeI-like"/>
    <property type="match status" value="1"/>
</dbReference>
<accession>A0A1M7I843</accession>
<keyword evidence="3 10" id="KW-0436">Ligase</keyword>
<keyword evidence="11" id="KW-1185">Reference proteome</keyword>
<dbReference type="SUPFAM" id="SSF56801">
    <property type="entry name" value="Acetyl-CoA synthetase-like"/>
    <property type="match status" value="1"/>
</dbReference>
<dbReference type="InterPro" id="IPR042099">
    <property type="entry name" value="ANL_N_sf"/>
</dbReference>
<dbReference type="InterPro" id="IPR029069">
    <property type="entry name" value="HotDog_dom_sf"/>
</dbReference>
<evidence type="ECO:0000256" key="2">
    <source>
        <dbReference type="ARBA" id="ARBA00005005"/>
    </source>
</evidence>
<evidence type="ECO:0000256" key="4">
    <source>
        <dbReference type="ARBA" id="ARBA00026121"/>
    </source>
</evidence>
<gene>
    <name evidence="10" type="ORF">SAMN05878437_2605</name>
</gene>
<dbReference type="GO" id="GO:0016020">
    <property type="term" value="C:membrane"/>
    <property type="evidence" value="ECO:0007669"/>
    <property type="project" value="UniProtKB-SubCell"/>
</dbReference>
<dbReference type="InterPro" id="IPR045851">
    <property type="entry name" value="AMP-bd_C_sf"/>
</dbReference>
<reference evidence="10 11" key="1">
    <citation type="submission" date="2016-11" db="EMBL/GenBank/DDBJ databases">
        <authorList>
            <person name="Jaros S."/>
            <person name="Januszkiewicz K."/>
            <person name="Wedrychowicz H."/>
        </authorList>
    </citation>
    <scope>NUCLEOTIDE SEQUENCE [LARGE SCALE GENOMIC DNA]</scope>
    <source>
        <strain evidence="10 11">ACAM 12</strain>
    </source>
</reference>
<name>A0A1M7I843_9GAMM</name>